<keyword evidence="3 5" id="KW-1133">Transmembrane helix</keyword>
<keyword evidence="4 5" id="KW-0472">Membrane</keyword>
<dbReference type="Proteomes" id="UP000193570">
    <property type="component" value="Unassembled WGS sequence"/>
</dbReference>
<dbReference type="AlphaFoldDB" id="A0A1X6ZF05"/>
<dbReference type="PANTHER" id="PTHR35814:SF1">
    <property type="entry name" value="GLUTATHIONE S-TRANSFERASE-RELATED"/>
    <property type="match status" value="1"/>
</dbReference>
<gene>
    <name evidence="6" type="primary">yecN</name>
    <name evidence="6" type="ORF">ROJ8625_02448</name>
</gene>
<dbReference type="Gene3D" id="1.20.120.550">
    <property type="entry name" value="Membrane associated eicosanoid/glutathione metabolism-like domain"/>
    <property type="match status" value="1"/>
</dbReference>
<evidence type="ECO:0000313" key="7">
    <source>
        <dbReference type="Proteomes" id="UP000193570"/>
    </source>
</evidence>
<comment type="subcellular location">
    <subcellularLocation>
        <location evidence="1">Membrane</location>
    </subcellularLocation>
</comment>
<proteinExistence type="predicted"/>
<dbReference type="InterPro" id="IPR001129">
    <property type="entry name" value="Membr-assoc_MAPEG"/>
</dbReference>
<dbReference type="GO" id="GO:0016020">
    <property type="term" value="C:membrane"/>
    <property type="evidence" value="ECO:0007669"/>
    <property type="project" value="UniProtKB-SubCell"/>
</dbReference>
<evidence type="ECO:0000256" key="4">
    <source>
        <dbReference type="ARBA" id="ARBA00023136"/>
    </source>
</evidence>
<evidence type="ECO:0000256" key="1">
    <source>
        <dbReference type="ARBA" id="ARBA00004370"/>
    </source>
</evidence>
<feature type="transmembrane region" description="Helical" evidence="5">
    <location>
        <begin position="99"/>
        <end position="122"/>
    </location>
</feature>
<dbReference type="EMBL" id="FWFK01000004">
    <property type="protein sequence ID" value="SLN49749.1"/>
    <property type="molecule type" value="Genomic_DNA"/>
</dbReference>
<name>A0A1X6ZF05_9RHOB</name>
<feature type="transmembrane region" description="Helical" evidence="5">
    <location>
        <begin position="6"/>
        <end position="24"/>
    </location>
</feature>
<sequence>MLSVTPIYAALLTALFIALSVRVIRARQGAGVSLGHGGDPGLEARIRAQGNCAEYAPLGILLLLLAELQGAPAIALHPLGLLLLAGRVAHGLALTRGALGLRVAGMALTFTMLAITAAGLLLHALI</sequence>
<dbReference type="InterPro" id="IPR023352">
    <property type="entry name" value="MAPEG-like_dom_sf"/>
</dbReference>
<dbReference type="Pfam" id="PF01124">
    <property type="entry name" value="MAPEG"/>
    <property type="match status" value="1"/>
</dbReference>
<feature type="transmembrane region" description="Helical" evidence="5">
    <location>
        <begin position="55"/>
        <end position="79"/>
    </location>
</feature>
<keyword evidence="7" id="KW-1185">Reference proteome</keyword>
<accession>A0A1X6ZF05</accession>
<evidence type="ECO:0000256" key="3">
    <source>
        <dbReference type="ARBA" id="ARBA00022989"/>
    </source>
</evidence>
<dbReference type="RefSeq" id="WP_234984251.1">
    <property type="nucleotide sequence ID" value="NZ_FWFK01000004.1"/>
</dbReference>
<reference evidence="6 7" key="1">
    <citation type="submission" date="2017-03" db="EMBL/GenBank/DDBJ databases">
        <authorList>
            <person name="Afonso C.L."/>
            <person name="Miller P.J."/>
            <person name="Scott M.A."/>
            <person name="Spackman E."/>
            <person name="Goraichik I."/>
            <person name="Dimitrov K.M."/>
            <person name="Suarez D.L."/>
            <person name="Swayne D.E."/>
        </authorList>
    </citation>
    <scope>NUCLEOTIDE SEQUENCE [LARGE SCALE GENOMIC DNA]</scope>
    <source>
        <strain evidence="6 7">CECT 8625</strain>
    </source>
</reference>
<evidence type="ECO:0000313" key="6">
    <source>
        <dbReference type="EMBL" id="SLN49749.1"/>
    </source>
</evidence>
<evidence type="ECO:0000256" key="5">
    <source>
        <dbReference type="SAM" id="Phobius"/>
    </source>
</evidence>
<dbReference type="SUPFAM" id="SSF161084">
    <property type="entry name" value="MAPEG domain-like"/>
    <property type="match status" value="1"/>
</dbReference>
<evidence type="ECO:0000256" key="2">
    <source>
        <dbReference type="ARBA" id="ARBA00022692"/>
    </source>
</evidence>
<keyword evidence="2 5" id="KW-0812">Transmembrane</keyword>
<protein>
    <submittedName>
        <fullName evidence="6">Inner membrane protein YecN</fullName>
    </submittedName>
</protein>
<organism evidence="6 7">
    <name type="scientific">Roseivivax jejudonensis</name>
    <dbReference type="NCBI Taxonomy" id="1529041"/>
    <lineage>
        <taxon>Bacteria</taxon>
        <taxon>Pseudomonadati</taxon>
        <taxon>Pseudomonadota</taxon>
        <taxon>Alphaproteobacteria</taxon>
        <taxon>Rhodobacterales</taxon>
        <taxon>Roseobacteraceae</taxon>
        <taxon>Roseivivax</taxon>
    </lineage>
</organism>
<dbReference type="PANTHER" id="PTHR35814">
    <property type="match status" value="1"/>
</dbReference>